<sequence>MPEIDLHTHSTASDGTLSPTELIKLAKTIGLKAIALTDHDTTKGLSEALKAGKKYGIEVICGCELSVQFKGITHILGLWIDPKAPILNSALEFLRNKRQERNQKIIERLNKIGIKINYAEVKAKAKGTIGRPHIAQVLVEKKIAGSIQEAFNNFLGPKGKAFVPKEKFSPQKAISILKEEQATIILAHPFSLGLAEKEVTEAISYLKSIGLEGIEVYYSEHSPEQIAFYRNLAHKLGLLISGGSDFHGANKPHIKLGIGRGNLDIPYSLLEKLKNYRQRLGLEV</sequence>
<name>A0A1H0EYX6_9BACT</name>
<dbReference type="SUPFAM" id="SSF89550">
    <property type="entry name" value="PHP domain-like"/>
    <property type="match status" value="1"/>
</dbReference>
<dbReference type="EMBL" id="FNIN01000010">
    <property type="protein sequence ID" value="SDN87617.1"/>
    <property type="molecule type" value="Genomic_DNA"/>
</dbReference>
<dbReference type="STRING" id="206665.SAMN04488516_1108"/>
<proteinExistence type="predicted"/>
<evidence type="ECO:0000313" key="2">
    <source>
        <dbReference type="EMBL" id="SDN87617.1"/>
    </source>
</evidence>
<reference evidence="2 3" key="1">
    <citation type="submission" date="2016-10" db="EMBL/GenBank/DDBJ databases">
        <authorList>
            <person name="de Groot N.N."/>
        </authorList>
    </citation>
    <scope>NUCLEOTIDE SEQUENCE [LARGE SCALE GENOMIC DNA]</scope>
    <source>
        <strain evidence="2 3">DSM 15269</strain>
    </source>
</reference>
<dbReference type="PANTHER" id="PTHR42924">
    <property type="entry name" value="EXONUCLEASE"/>
    <property type="match status" value="1"/>
</dbReference>
<dbReference type="InterPro" id="IPR003141">
    <property type="entry name" value="Pol/His_phosphatase_N"/>
</dbReference>
<protein>
    <recommendedName>
        <fullName evidence="1">Polymerase/histidinol phosphatase N-terminal domain-containing protein</fullName>
    </recommendedName>
</protein>
<dbReference type="Gene3D" id="3.20.20.140">
    <property type="entry name" value="Metal-dependent hydrolases"/>
    <property type="match status" value="1"/>
</dbReference>
<evidence type="ECO:0000313" key="3">
    <source>
        <dbReference type="Proteomes" id="UP000199602"/>
    </source>
</evidence>
<dbReference type="GO" id="GO:0035312">
    <property type="term" value="F:5'-3' DNA exonuclease activity"/>
    <property type="evidence" value="ECO:0007669"/>
    <property type="project" value="TreeGrafter"/>
</dbReference>
<evidence type="ECO:0000259" key="1">
    <source>
        <dbReference type="SMART" id="SM00481"/>
    </source>
</evidence>
<feature type="domain" description="Polymerase/histidinol phosphatase N-terminal" evidence="1">
    <location>
        <begin position="4"/>
        <end position="69"/>
    </location>
</feature>
<dbReference type="Pfam" id="PF02811">
    <property type="entry name" value="PHP"/>
    <property type="match status" value="1"/>
</dbReference>
<gene>
    <name evidence="2" type="ORF">SAMN04488516_1108</name>
</gene>
<dbReference type="GO" id="GO:0004534">
    <property type="term" value="F:5'-3' RNA exonuclease activity"/>
    <property type="evidence" value="ECO:0007669"/>
    <property type="project" value="TreeGrafter"/>
</dbReference>
<dbReference type="InterPro" id="IPR016195">
    <property type="entry name" value="Pol/histidinol_Pase-like"/>
</dbReference>
<dbReference type="Proteomes" id="UP000199602">
    <property type="component" value="Unassembled WGS sequence"/>
</dbReference>
<dbReference type="SMART" id="SM00481">
    <property type="entry name" value="POLIIIAc"/>
    <property type="match status" value="1"/>
</dbReference>
<dbReference type="RefSeq" id="WP_092065844.1">
    <property type="nucleotide sequence ID" value="NZ_FNIN01000010.1"/>
</dbReference>
<dbReference type="InterPro" id="IPR052018">
    <property type="entry name" value="PHP_domain"/>
</dbReference>
<dbReference type="AlphaFoldDB" id="A0A1H0EYX6"/>
<organism evidence="2 3">
    <name type="scientific">Desulfonauticus submarinus</name>
    <dbReference type="NCBI Taxonomy" id="206665"/>
    <lineage>
        <taxon>Bacteria</taxon>
        <taxon>Pseudomonadati</taxon>
        <taxon>Thermodesulfobacteriota</taxon>
        <taxon>Desulfovibrionia</taxon>
        <taxon>Desulfovibrionales</taxon>
        <taxon>Desulfonauticaceae</taxon>
        <taxon>Desulfonauticus</taxon>
    </lineage>
</organism>
<dbReference type="InterPro" id="IPR004013">
    <property type="entry name" value="PHP_dom"/>
</dbReference>
<keyword evidence="3" id="KW-1185">Reference proteome</keyword>
<dbReference type="Gene3D" id="1.10.150.650">
    <property type="match status" value="1"/>
</dbReference>
<accession>A0A1H0EYX6</accession>
<dbReference type="CDD" id="cd07438">
    <property type="entry name" value="PHP_HisPPase_AMP"/>
    <property type="match status" value="1"/>
</dbReference>
<dbReference type="PANTHER" id="PTHR42924:SF3">
    <property type="entry name" value="POLYMERASE_HISTIDINOL PHOSPHATASE N-TERMINAL DOMAIN-CONTAINING PROTEIN"/>
    <property type="match status" value="1"/>
</dbReference>
<dbReference type="OrthoDB" id="9804333at2"/>